<feature type="transmembrane region" description="Helical" evidence="1">
    <location>
        <begin position="137"/>
        <end position="161"/>
    </location>
</feature>
<gene>
    <name evidence="2" type="ORF">SAMN04488104_100393</name>
</gene>
<evidence type="ECO:0008006" key="4">
    <source>
        <dbReference type="Google" id="ProtNLM"/>
    </source>
</evidence>
<evidence type="ECO:0000313" key="3">
    <source>
        <dbReference type="Proteomes" id="UP000199060"/>
    </source>
</evidence>
<dbReference type="AlphaFoldDB" id="A0A1G6NEF2"/>
<protein>
    <recommendedName>
        <fullName evidence="4">ABC-2 family transporter protein</fullName>
    </recommendedName>
</protein>
<evidence type="ECO:0000313" key="2">
    <source>
        <dbReference type="EMBL" id="SDC66168.1"/>
    </source>
</evidence>
<organism evidence="2 3">
    <name type="scientific">Algoriphagus faecimaris</name>
    <dbReference type="NCBI Taxonomy" id="686796"/>
    <lineage>
        <taxon>Bacteria</taxon>
        <taxon>Pseudomonadati</taxon>
        <taxon>Bacteroidota</taxon>
        <taxon>Cytophagia</taxon>
        <taxon>Cytophagales</taxon>
        <taxon>Cyclobacteriaceae</taxon>
        <taxon>Algoriphagus</taxon>
    </lineage>
</organism>
<accession>A0A1G6NEF2</accession>
<reference evidence="3" key="1">
    <citation type="submission" date="2016-10" db="EMBL/GenBank/DDBJ databases">
        <authorList>
            <person name="Varghese N."/>
            <person name="Submissions S."/>
        </authorList>
    </citation>
    <scope>NUCLEOTIDE SEQUENCE [LARGE SCALE GENOMIC DNA]</scope>
    <source>
        <strain evidence="3">DSM 23095</strain>
    </source>
</reference>
<keyword evidence="3" id="KW-1185">Reference proteome</keyword>
<keyword evidence="1" id="KW-1133">Transmembrane helix</keyword>
<feature type="transmembrane region" description="Helical" evidence="1">
    <location>
        <begin position="201"/>
        <end position="228"/>
    </location>
</feature>
<dbReference type="RefSeq" id="WP_087939145.1">
    <property type="nucleotide sequence ID" value="NZ_FNAC01000003.1"/>
</dbReference>
<dbReference type="EMBL" id="FNAC01000003">
    <property type="protein sequence ID" value="SDC66168.1"/>
    <property type="molecule type" value="Genomic_DNA"/>
</dbReference>
<evidence type="ECO:0000256" key="1">
    <source>
        <dbReference type="SAM" id="Phobius"/>
    </source>
</evidence>
<name>A0A1G6NEF2_9BACT</name>
<keyword evidence="1" id="KW-0812">Transmembrane</keyword>
<feature type="transmembrane region" description="Helical" evidence="1">
    <location>
        <begin position="104"/>
        <end position="125"/>
    </location>
</feature>
<feature type="transmembrane region" description="Helical" evidence="1">
    <location>
        <begin position="26"/>
        <end position="48"/>
    </location>
</feature>
<dbReference type="OrthoDB" id="1421854at2"/>
<feature type="transmembrane region" description="Helical" evidence="1">
    <location>
        <begin position="60"/>
        <end position="84"/>
    </location>
</feature>
<dbReference type="STRING" id="686796.SAMN04488104_100393"/>
<feature type="transmembrane region" description="Helical" evidence="1">
    <location>
        <begin position="252"/>
        <end position="274"/>
    </location>
</feature>
<sequence>MNPSSSNFSISKVALLLRYDWGVNKVLYGILLLASLAILILLYQVILYSNHRYLTMETGYVQGLFFAGFFILCMIWTGQSFWSLRSPRSSKSYLLLPASLLEKYFSELVIKVFGLIVIYPLVFWIGSNVGLGLFRLLGPLTFSSIQTEYIAFVTLTEIWIIEDFGNQLIVTKFIVVGLLVLIPSLMWVGSLIFGKFNLLGIPLILVITYLILTGTSLGLSALVSPLILNRDSKESSEMLKFDQPEILAETPLLILMSAIWIWMAVLLSYVVGYFKLSEKQV</sequence>
<proteinExistence type="predicted"/>
<dbReference type="Proteomes" id="UP000199060">
    <property type="component" value="Unassembled WGS sequence"/>
</dbReference>
<feature type="transmembrane region" description="Helical" evidence="1">
    <location>
        <begin position="173"/>
        <end position="194"/>
    </location>
</feature>
<keyword evidence="1" id="KW-0472">Membrane</keyword>